<feature type="transmembrane region" description="Helical" evidence="6">
    <location>
        <begin position="54"/>
        <end position="75"/>
    </location>
</feature>
<dbReference type="InterPro" id="IPR050189">
    <property type="entry name" value="MFS_Efflux_Transporters"/>
</dbReference>
<dbReference type="EMBL" id="FNOM01000033">
    <property type="protein sequence ID" value="SDX86748.1"/>
    <property type="molecule type" value="Genomic_DNA"/>
</dbReference>
<keyword evidence="3 6" id="KW-0812">Transmembrane</keyword>
<sequence>MSTTLSSVITDTRAAWGAVMSMALCVAVLIASEFMPVSLLTPIAGELGISEGQAGQVISISGLFAVITSLTIAGLTRNIDRKQVQSFFVARLAAFFGEHLAA</sequence>
<feature type="transmembrane region" description="Helical" evidence="6">
    <location>
        <begin position="14"/>
        <end position="34"/>
    </location>
</feature>
<accession>A0A1H3F8R7</accession>
<keyword evidence="4 6" id="KW-1133">Transmembrane helix</keyword>
<keyword evidence="2" id="KW-1003">Cell membrane</keyword>
<dbReference type="SUPFAM" id="SSF103473">
    <property type="entry name" value="MFS general substrate transporter"/>
    <property type="match status" value="1"/>
</dbReference>
<gene>
    <name evidence="7" type="ORF">SAMN04488238_1334</name>
</gene>
<protein>
    <recommendedName>
        <fullName evidence="9">Major Facilitator Superfamily protein</fullName>
    </recommendedName>
</protein>
<evidence type="ECO:0000313" key="7">
    <source>
        <dbReference type="EMBL" id="SDX86748.1"/>
    </source>
</evidence>
<evidence type="ECO:0000313" key="8">
    <source>
        <dbReference type="Proteomes" id="UP000198539"/>
    </source>
</evidence>
<evidence type="ECO:0000256" key="4">
    <source>
        <dbReference type="ARBA" id="ARBA00022989"/>
    </source>
</evidence>
<dbReference type="AlphaFoldDB" id="A0A1H3F8R7"/>
<evidence type="ECO:0008006" key="9">
    <source>
        <dbReference type="Google" id="ProtNLM"/>
    </source>
</evidence>
<name>A0A1H3F8R7_9RHOB</name>
<evidence type="ECO:0000256" key="5">
    <source>
        <dbReference type="ARBA" id="ARBA00023136"/>
    </source>
</evidence>
<dbReference type="GO" id="GO:0005886">
    <property type="term" value="C:plasma membrane"/>
    <property type="evidence" value="ECO:0007669"/>
    <property type="project" value="UniProtKB-SubCell"/>
</dbReference>
<evidence type="ECO:0000256" key="2">
    <source>
        <dbReference type="ARBA" id="ARBA00022475"/>
    </source>
</evidence>
<comment type="subcellular location">
    <subcellularLocation>
        <location evidence="1">Cell membrane</location>
        <topology evidence="1">Multi-pass membrane protein</topology>
    </subcellularLocation>
</comment>
<keyword evidence="5 6" id="KW-0472">Membrane</keyword>
<dbReference type="InterPro" id="IPR036259">
    <property type="entry name" value="MFS_trans_sf"/>
</dbReference>
<dbReference type="STRING" id="564137.SAMN04488238_1334"/>
<dbReference type="Proteomes" id="UP000198539">
    <property type="component" value="Unassembled WGS sequence"/>
</dbReference>
<dbReference type="GO" id="GO:0022857">
    <property type="term" value="F:transmembrane transporter activity"/>
    <property type="evidence" value="ECO:0007669"/>
    <property type="project" value="TreeGrafter"/>
</dbReference>
<dbReference type="PANTHER" id="PTHR43124">
    <property type="entry name" value="PURINE EFFLUX PUMP PBUE"/>
    <property type="match status" value="1"/>
</dbReference>
<proteinExistence type="predicted"/>
<reference evidence="7 8" key="1">
    <citation type="submission" date="2016-10" db="EMBL/GenBank/DDBJ databases">
        <authorList>
            <person name="de Groot N.N."/>
        </authorList>
    </citation>
    <scope>NUCLEOTIDE SEQUENCE [LARGE SCALE GENOMIC DNA]</scope>
    <source>
        <strain evidence="7 8">CGMCC 1.8894</strain>
    </source>
</reference>
<dbReference type="RefSeq" id="WP_223814316.1">
    <property type="nucleotide sequence ID" value="NZ_CP061498.1"/>
</dbReference>
<evidence type="ECO:0000256" key="3">
    <source>
        <dbReference type="ARBA" id="ARBA00022692"/>
    </source>
</evidence>
<dbReference type="PANTHER" id="PTHR43124:SF5">
    <property type="entry name" value="PURINE RIBONUCLEOSIDE EFFLUX PUMP NEPI"/>
    <property type="match status" value="1"/>
</dbReference>
<organism evidence="7 8">
    <name type="scientific">Roseicitreum antarcticum</name>
    <dbReference type="NCBI Taxonomy" id="564137"/>
    <lineage>
        <taxon>Bacteria</taxon>
        <taxon>Pseudomonadati</taxon>
        <taxon>Pseudomonadota</taxon>
        <taxon>Alphaproteobacteria</taxon>
        <taxon>Rhodobacterales</taxon>
        <taxon>Paracoccaceae</taxon>
        <taxon>Roseicitreum</taxon>
    </lineage>
</organism>
<evidence type="ECO:0000256" key="1">
    <source>
        <dbReference type="ARBA" id="ARBA00004651"/>
    </source>
</evidence>
<evidence type="ECO:0000256" key="6">
    <source>
        <dbReference type="SAM" id="Phobius"/>
    </source>
</evidence>
<keyword evidence="8" id="KW-1185">Reference proteome</keyword>